<dbReference type="InterPro" id="IPR019819">
    <property type="entry name" value="Carboxylesterase_B_CS"/>
</dbReference>
<dbReference type="PANTHER" id="PTHR11559">
    <property type="entry name" value="CARBOXYLESTERASE"/>
    <property type="match status" value="1"/>
</dbReference>
<dbReference type="SUPFAM" id="SSF53474">
    <property type="entry name" value="alpha/beta-Hydrolases"/>
    <property type="match status" value="1"/>
</dbReference>
<evidence type="ECO:0000259" key="4">
    <source>
        <dbReference type="Pfam" id="PF00135"/>
    </source>
</evidence>
<dbReference type="Pfam" id="PF00135">
    <property type="entry name" value="COesterase"/>
    <property type="match status" value="1"/>
</dbReference>
<dbReference type="PROSITE" id="PS00122">
    <property type="entry name" value="CARBOXYLESTERASE_B_1"/>
    <property type="match status" value="1"/>
</dbReference>
<dbReference type="InterPro" id="IPR050309">
    <property type="entry name" value="Type-B_Carboxylest/Lipase"/>
</dbReference>
<gene>
    <name evidence="5" type="ORF">EKO27_g7744</name>
</gene>
<keyword evidence="6" id="KW-1185">Reference proteome</keyword>
<dbReference type="Gene3D" id="3.40.50.1820">
    <property type="entry name" value="alpha/beta hydrolase"/>
    <property type="match status" value="1"/>
</dbReference>
<dbReference type="EC" id="3.1.1.-" evidence="3"/>
<sequence length="628" mass="68615">MLPVPQCYHLLMQALSCLRPVAGQTRVSRRYNVVTGPPYDPAPIHKRDESLAGTTPALVVDVGYAKYQGFYDATYDQNIFRGIRYAAPPVGELRWQMPQAPGRQRNEVISAVEYAPQCPQSPSSPSEPIAAPSGDEDCLFLNVVVPANQKRLLPVLVWIHGGGYGGGNNRYEFMQQVRTNGNSYIAVTIAYRLGAFGFLSSADVEKFGTLNAGIHDMRFALKWVKEHIRQFGGDPNRVTIAGESAGGGSVMLLAMANGGWEGLRLFEGVIASSPYLPTQWEFDDAWPTLSYEAFVEEAGCSDADVPFECLQSADTLVLQTASGKVSTSANYGQWGFIPVTDGTLIRKRPTEQLAIDKSVNGLRVLVGNNENEGPGFTPQNITNEADFVNFVLTNYPRLSEQNISSILDLYAVPEDVSEIYADSDGLTPPFSTTNSNFAVGWQQAANNLYAETTFVCPAYWLADAFAGSRIRSSWRYQFSVPISSHGADVTPLLADPNVQGTGIDEVFRTAFQQTWGNFIVTGNPTLSAAQTQAERGNITAASTGDWPQWGGRPEKDFLLNLNMTGGTPVTTTRQVGDRTLYLTSYVPSSDGSSPELEAVFNIVPGWSWEGGRGRRCQLWVDLGQWALE</sequence>
<dbReference type="InterPro" id="IPR002018">
    <property type="entry name" value="CarbesteraseB"/>
</dbReference>
<dbReference type="AlphaFoldDB" id="A0A439CYW0"/>
<dbReference type="PROSITE" id="PS00941">
    <property type="entry name" value="CARBOXYLESTERASE_B_2"/>
    <property type="match status" value="1"/>
</dbReference>
<proteinExistence type="inferred from homology"/>
<accession>A0A439CYW0</accession>
<dbReference type="Proteomes" id="UP000286045">
    <property type="component" value="Unassembled WGS sequence"/>
</dbReference>
<evidence type="ECO:0000313" key="6">
    <source>
        <dbReference type="Proteomes" id="UP000286045"/>
    </source>
</evidence>
<dbReference type="InterPro" id="IPR019826">
    <property type="entry name" value="Carboxylesterase_B_AS"/>
</dbReference>
<comment type="caution">
    <text evidence="5">The sequence shown here is derived from an EMBL/GenBank/DDBJ whole genome shotgun (WGS) entry which is preliminary data.</text>
</comment>
<dbReference type="InterPro" id="IPR029058">
    <property type="entry name" value="AB_hydrolase_fold"/>
</dbReference>
<name>A0A439CYW0_9PEZI</name>
<keyword evidence="2 3" id="KW-0378">Hydrolase</keyword>
<organism evidence="5 6">
    <name type="scientific">Xylaria grammica</name>
    <dbReference type="NCBI Taxonomy" id="363999"/>
    <lineage>
        <taxon>Eukaryota</taxon>
        <taxon>Fungi</taxon>
        <taxon>Dikarya</taxon>
        <taxon>Ascomycota</taxon>
        <taxon>Pezizomycotina</taxon>
        <taxon>Sordariomycetes</taxon>
        <taxon>Xylariomycetidae</taxon>
        <taxon>Xylariales</taxon>
        <taxon>Xylariaceae</taxon>
        <taxon>Xylaria</taxon>
    </lineage>
</organism>
<evidence type="ECO:0000256" key="1">
    <source>
        <dbReference type="ARBA" id="ARBA00005964"/>
    </source>
</evidence>
<feature type="domain" description="Carboxylesterase type B" evidence="4">
    <location>
        <begin position="59"/>
        <end position="562"/>
    </location>
</feature>
<evidence type="ECO:0000256" key="3">
    <source>
        <dbReference type="RuleBase" id="RU361235"/>
    </source>
</evidence>
<reference evidence="5 6" key="1">
    <citation type="submission" date="2018-12" db="EMBL/GenBank/DDBJ databases">
        <title>Draft genome sequence of Xylaria grammica IHI A82.</title>
        <authorList>
            <person name="Buettner E."/>
            <person name="Kellner H."/>
        </authorList>
    </citation>
    <scope>NUCLEOTIDE SEQUENCE [LARGE SCALE GENOMIC DNA]</scope>
    <source>
        <strain evidence="5 6">IHI A82</strain>
    </source>
</reference>
<evidence type="ECO:0000256" key="2">
    <source>
        <dbReference type="ARBA" id="ARBA00022801"/>
    </source>
</evidence>
<comment type="similarity">
    <text evidence="1 3">Belongs to the type-B carboxylesterase/lipase family.</text>
</comment>
<dbReference type="GO" id="GO:0016787">
    <property type="term" value="F:hydrolase activity"/>
    <property type="evidence" value="ECO:0007669"/>
    <property type="project" value="UniProtKB-KW"/>
</dbReference>
<dbReference type="EMBL" id="RYZI01000264">
    <property type="protein sequence ID" value="RWA07360.1"/>
    <property type="molecule type" value="Genomic_DNA"/>
</dbReference>
<dbReference type="STRING" id="363999.A0A439CYW0"/>
<protein>
    <recommendedName>
        <fullName evidence="3">Carboxylic ester hydrolase</fullName>
        <ecNumber evidence="3">3.1.1.-</ecNumber>
    </recommendedName>
</protein>
<evidence type="ECO:0000313" key="5">
    <source>
        <dbReference type="EMBL" id="RWA07360.1"/>
    </source>
</evidence>